<evidence type="ECO:0000256" key="3">
    <source>
        <dbReference type="ARBA" id="ARBA00023157"/>
    </source>
</evidence>
<evidence type="ECO:0000259" key="5">
    <source>
        <dbReference type="PROSITE" id="PS51352"/>
    </source>
</evidence>
<dbReference type="InterPro" id="IPR013766">
    <property type="entry name" value="Thioredoxin_domain"/>
</dbReference>
<dbReference type="Pfam" id="PF00085">
    <property type="entry name" value="Thioredoxin"/>
    <property type="match status" value="1"/>
</dbReference>
<evidence type="ECO:0000313" key="6">
    <source>
        <dbReference type="EMBL" id="KAG0018192.1"/>
    </source>
</evidence>
<evidence type="ECO:0000256" key="1">
    <source>
        <dbReference type="ARBA" id="ARBA00004196"/>
    </source>
</evidence>
<evidence type="ECO:0000256" key="2">
    <source>
        <dbReference type="ARBA" id="ARBA00022748"/>
    </source>
</evidence>
<dbReference type="GO" id="GO:0017004">
    <property type="term" value="P:cytochrome complex assembly"/>
    <property type="evidence" value="ECO:0007669"/>
    <property type="project" value="UniProtKB-KW"/>
</dbReference>
<reference evidence="6" key="1">
    <citation type="journal article" date="2020" name="Fungal Divers.">
        <title>Resolving the Mortierellaceae phylogeny through synthesis of multi-gene phylogenetics and phylogenomics.</title>
        <authorList>
            <person name="Vandepol N."/>
            <person name="Liber J."/>
            <person name="Desiro A."/>
            <person name="Na H."/>
            <person name="Kennedy M."/>
            <person name="Barry K."/>
            <person name="Grigoriev I.V."/>
            <person name="Miller A.N."/>
            <person name="O'Donnell K."/>
            <person name="Stajich J.E."/>
            <person name="Bonito G."/>
        </authorList>
    </citation>
    <scope>NUCLEOTIDE SEQUENCE</scope>
    <source>
        <strain evidence="6">NRRL 2769</strain>
    </source>
</reference>
<dbReference type="PANTHER" id="PTHR42852:SF6">
    <property type="entry name" value="THIOL:DISULFIDE INTERCHANGE PROTEIN DSBE"/>
    <property type="match status" value="1"/>
</dbReference>
<dbReference type="Gene3D" id="3.40.30.10">
    <property type="entry name" value="Glutaredoxin"/>
    <property type="match status" value="1"/>
</dbReference>
<comment type="subcellular location">
    <subcellularLocation>
        <location evidence="1">Cell envelope</location>
    </subcellularLocation>
</comment>
<proteinExistence type="predicted"/>
<evidence type="ECO:0000256" key="4">
    <source>
        <dbReference type="ARBA" id="ARBA00023284"/>
    </source>
</evidence>
<dbReference type="SUPFAM" id="SSF52833">
    <property type="entry name" value="Thioredoxin-like"/>
    <property type="match status" value="1"/>
</dbReference>
<dbReference type="InterPro" id="IPR036249">
    <property type="entry name" value="Thioredoxin-like_sf"/>
</dbReference>
<feature type="domain" description="Thioredoxin" evidence="5">
    <location>
        <begin position="91"/>
        <end position="225"/>
    </location>
</feature>
<evidence type="ECO:0000313" key="7">
    <source>
        <dbReference type="Proteomes" id="UP000703661"/>
    </source>
</evidence>
<dbReference type="EMBL" id="JAAAID010000383">
    <property type="protein sequence ID" value="KAG0018192.1"/>
    <property type="molecule type" value="Genomic_DNA"/>
</dbReference>
<keyword evidence="7" id="KW-1185">Reference proteome</keyword>
<dbReference type="AlphaFoldDB" id="A0A9P6MYS0"/>
<dbReference type="PROSITE" id="PS51352">
    <property type="entry name" value="THIOREDOXIN_2"/>
    <property type="match status" value="1"/>
</dbReference>
<comment type="caution">
    <text evidence="6">The sequence shown here is derived from an EMBL/GenBank/DDBJ whole genome shotgun (WGS) entry which is preliminary data.</text>
</comment>
<keyword evidence="3" id="KW-1015">Disulfide bond</keyword>
<dbReference type="PANTHER" id="PTHR42852">
    <property type="entry name" value="THIOL:DISULFIDE INTERCHANGE PROTEIN DSBE"/>
    <property type="match status" value="1"/>
</dbReference>
<dbReference type="CDD" id="cd02966">
    <property type="entry name" value="TlpA_like_family"/>
    <property type="match status" value="1"/>
</dbReference>
<dbReference type="Proteomes" id="UP000703661">
    <property type="component" value="Unassembled WGS sequence"/>
</dbReference>
<organism evidence="6 7">
    <name type="scientific">Entomortierella chlamydospora</name>
    <dbReference type="NCBI Taxonomy" id="101097"/>
    <lineage>
        <taxon>Eukaryota</taxon>
        <taxon>Fungi</taxon>
        <taxon>Fungi incertae sedis</taxon>
        <taxon>Mucoromycota</taxon>
        <taxon>Mortierellomycotina</taxon>
        <taxon>Mortierellomycetes</taxon>
        <taxon>Mortierellales</taxon>
        <taxon>Mortierellaceae</taxon>
        <taxon>Entomortierella</taxon>
    </lineage>
</organism>
<keyword evidence="4" id="KW-0676">Redox-active center</keyword>
<keyword evidence="2" id="KW-0201">Cytochrome c-type biogenesis</keyword>
<name>A0A9P6MYS0_9FUNG</name>
<sequence length="225" mass="25842">MAEEIPEEKKTALLDAYVEILVSPFAEKYKETWEEETFWEAVEVFKAKTREIGIENPFDVLSKYKLVSYEMIRDKRKAGPPAFTRRNWKSPLVGEKVDVLGLVEKLHHISGSKYEGKEDIVVLDFWATWCDPCIVLAAELSKLAEKHIGRVAVIGINNDTPAKQRDVERIGAFFEEHREKIRYMSYVDNAENFAKSLGGTITYAGGENWFNARFEEALETSCHEE</sequence>
<gene>
    <name evidence="6" type="ORF">BGZ80_007465</name>
</gene>
<protein>
    <recommendedName>
        <fullName evidence="5">Thioredoxin domain-containing protein</fullName>
    </recommendedName>
</protein>
<accession>A0A9P6MYS0</accession>
<dbReference type="InterPro" id="IPR050553">
    <property type="entry name" value="Thioredoxin_ResA/DsbE_sf"/>
</dbReference>